<sequence>MKEYINNAVKKYGIWYCILLLLSTICVFKIGVFNIKINIVSVESVIFAVWILLLLFPLVSELEFLGMKVKREVQKETTEIKDEMRQQITILQNQILQVSSNSYVSNNIKIQNNSLPSEEQIQETMDSVKQLKEKNASGINRHRTNYYDPNDIKVKIEEDYIEMLKVRYSLENKLRLKAEEMNYSLPKTKSAIDIIEILKKDEKIEELLYDLIVQVVQITNRVVHGQDVDDQYIGFVKKIYPDMVNMINKIGRNLKSEGNKNKILRSQGH</sequence>
<comment type="caution">
    <text evidence="3">The sequence shown here is derived from an EMBL/GenBank/DDBJ whole genome shotgun (WGS) entry which is preliminary data.</text>
</comment>
<proteinExistence type="predicted"/>
<feature type="transmembrane region" description="Helical" evidence="2">
    <location>
        <begin position="12"/>
        <end position="33"/>
    </location>
</feature>
<reference evidence="3 4" key="1">
    <citation type="journal article" date="2020" name="Cell Host Microbe">
        <title>Functional and Genomic Variation between Human-Derived Isolates of Lachnospiraceae Reveals Inter- and Intra-Species Diversity.</title>
        <authorList>
            <person name="Sorbara M.T."/>
            <person name="Littmann E.R."/>
            <person name="Fontana E."/>
            <person name="Moody T.U."/>
            <person name="Kohout C.E."/>
            <person name="Gjonbalaj M."/>
            <person name="Eaton V."/>
            <person name="Seok R."/>
            <person name="Leiner I.M."/>
            <person name="Pamer E.G."/>
        </authorList>
    </citation>
    <scope>NUCLEOTIDE SEQUENCE [LARGE SCALE GENOMIC DNA]</scope>
    <source>
        <strain evidence="3 4">MSK.14.57</strain>
    </source>
</reference>
<keyword evidence="2" id="KW-1133">Transmembrane helix</keyword>
<keyword evidence="1" id="KW-0175">Coiled coil</keyword>
<evidence type="ECO:0000313" key="4">
    <source>
        <dbReference type="Proteomes" id="UP001644750"/>
    </source>
</evidence>
<evidence type="ECO:0008006" key="5">
    <source>
        <dbReference type="Google" id="ProtNLM"/>
    </source>
</evidence>
<name>A0ABX2HWZ4_ANAHA</name>
<evidence type="ECO:0000256" key="2">
    <source>
        <dbReference type="SAM" id="Phobius"/>
    </source>
</evidence>
<keyword evidence="2" id="KW-0472">Membrane</keyword>
<protein>
    <recommendedName>
        <fullName evidence="5">DUF4145 domain-containing protein</fullName>
    </recommendedName>
</protein>
<accession>A0ABX2HWZ4</accession>
<feature type="coiled-coil region" evidence="1">
    <location>
        <begin position="74"/>
        <end position="101"/>
    </location>
</feature>
<feature type="transmembrane region" description="Helical" evidence="2">
    <location>
        <begin position="45"/>
        <end position="65"/>
    </location>
</feature>
<gene>
    <name evidence="3" type="ORF">G5A72_06160</name>
</gene>
<keyword evidence="4" id="KW-1185">Reference proteome</keyword>
<keyword evidence="2" id="KW-0812">Transmembrane</keyword>
<evidence type="ECO:0000313" key="3">
    <source>
        <dbReference type="EMBL" id="NSJ79176.1"/>
    </source>
</evidence>
<dbReference type="EMBL" id="JAAITB010000011">
    <property type="protein sequence ID" value="NSJ79176.1"/>
    <property type="molecule type" value="Genomic_DNA"/>
</dbReference>
<organism evidence="3 4">
    <name type="scientific">Anaerostipes hadrus</name>
    <dbReference type="NCBI Taxonomy" id="649756"/>
    <lineage>
        <taxon>Bacteria</taxon>
        <taxon>Bacillati</taxon>
        <taxon>Bacillota</taxon>
        <taxon>Clostridia</taxon>
        <taxon>Lachnospirales</taxon>
        <taxon>Lachnospiraceae</taxon>
        <taxon>Anaerostipes</taxon>
    </lineage>
</organism>
<dbReference type="RefSeq" id="WP_173725132.1">
    <property type="nucleotide sequence ID" value="NZ_JAAIQB010000001.1"/>
</dbReference>
<dbReference type="Proteomes" id="UP001644750">
    <property type="component" value="Unassembled WGS sequence"/>
</dbReference>
<evidence type="ECO:0000256" key="1">
    <source>
        <dbReference type="SAM" id="Coils"/>
    </source>
</evidence>